<name>A0ABY6HZB5_9ARCH</name>
<proteinExistence type="predicted"/>
<keyword evidence="3" id="KW-1185">Reference proteome</keyword>
<feature type="transmembrane region" description="Helical" evidence="1">
    <location>
        <begin position="40"/>
        <end position="67"/>
    </location>
</feature>
<feature type="transmembrane region" description="Helical" evidence="1">
    <location>
        <begin position="169"/>
        <end position="190"/>
    </location>
</feature>
<reference evidence="2" key="1">
    <citation type="submission" date="2022-09" db="EMBL/GenBank/DDBJ databases">
        <title>Actin cytoskeleton and complex cell architecture in an #Asgard archaeon.</title>
        <authorList>
            <person name="Ponce Toledo R.I."/>
            <person name="Schleper C."/>
            <person name="Rodrigues Oliveira T."/>
            <person name="Wollweber F."/>
            <person name="Xu J."/>
            <person name="Rittmann S."/>
            <person name="Klingl A."/>
            <person name="Pilhofer M."/>
        </authorList>
    </citation>
    <scope>NUCLEOTIDE SEQUENCE</scope>
    <source>
        <strain evidence="2">B-35</strain>
    </source>
</reference>
<protein>
    <submittedName>
        <fullName evidence="2">Uncharacterized protein</fullName>
    </submittedName>
</protein>
<accession>A0ABY6HZB5</accession>
<gene>
    <name evidence="2" type="ORF">NEF87_003962</name>
</gene>
<feature type="transmembrane region" description="Helical" evidence="1">
    <location>
        <begin position="6"/>
        <end position="28"/>
    </location>
</feature>
<dbReference type="EMBL" id="CP104013">
    <property type="protein sequence ID" value="UYP47677.1"/>
    <property type="molecule type" value="Genomic_DNA"/>
</dbReference>
<feature type="transmembrane region" description="Helical" evidence="1">
    <location>
        <begin position="211"/>
        <end position="230"/>
    </location>
</feature>
<feature type="transmembrane region" description="Helical" evidence="1">
    <location>
        <begin position="250"/>
        <end position="270"/>
    </location>
</feature>
<evidence type="ECO:0000313" key="2">
    <source>
        <dbReference type="EMBL" id="UYP47677.1"/>
    </source>
</evidence>
<organism evidence="2 3">
    <name type="scientific">Candidatus Lokiarchaeum ossiferum</name>
    <dbReference type="NCBI Taxonomy" id="2951803"/>
    <lineage>
        <taxon>Archaea</taxon>
        <taxon>Promethearchaeati</taxon>
        <taxon>Promethearchaeota</taxon>
        <taxon>Promethearchaeia</taxon>
        <taxon>Promethearchaeales</taxon>
        <taxon>Promethearchaeaceae</taxon>
        <taxon>Candidatus Lokiarchaeum</taxon>
    </lineage>
</organism>
<feature type="transmembrane region" description="Helical" evidence="1">
    <location>
        <begin position="99"/>
        <end position="118"/>
    </location>
</feature>
<keyword evidence="1" id="KW-0812">Transmembrane</keyword>
<sequence>MIEPLQIALIIPKFIEATLFLIVSIKLIKKFPNIPFRERPLLNALFLIGLFSWFIYITLDIVIFIIAPLSLESSLPFGIYSGYQAEYPSLFIANLIRDIGFLGLILISWCYFIAAFSIKYGENKTKQIFFKNKMVLGFMIAFTLIFDFFDKIMVTYEDSRINISSDWRGITGILLAIVISLFIFAAILLNTTLESTVIEHQDRQYRKKIRLLKYGIIFMALGDIYWLILGLLRNWPVFLEFAKFDMSYEIFYWFGHMIWMLSPIFIYFGLKE</sequence>
<keyword evidence="1" id="KW-1133">Transmembrane helix</keyword>
<feature type="transmembrane region" description="Helical" evidence="1">
    <location>
        <begin position="130"/>
        <end position="149"/>
    </location>
</feature>
<dbReference type="Proteomes" id="UP001208689">
    <property type="component" value="Chromosome"/>
</dbReference>
<evidence type="ECO:0000313" key="3">
    <source>
        <dbReference type="Proteomes" id="UP001208689"/>
    </source>
</evidence>
<keyword evidence="1" id="KW-0472">Membrane</keyword>
<evidence type="ECO:0000256" key="1">
    <source>
        <dbReference type="SAM" id="Phobius"/>
    </source>
</evidence>